<dbReference type="RefSeq" id="XP_025350754.1">
    <property type="nucleotide sequence ID" value="XM_025491283.1"/>
</dbReference>
<feature type="region of interest" description="Disordered" evidence="2">
    <location>
        <begin position="914"/>
        <end position="972"/>
    </location>
</feature>
<dbReference type="AlphaFoldDB" id="A0A316UF94"/>
<dbReference type="PANTHER" id="PTHR43037:SF4">
    <property type="entry name" value="PEPTIDASE S9 PROLYL OLIGOPEPTIDASE CATALYTIC DOMAIN-CONTAINING PROTEIN"/>
    <property type="match status" value="1"/>
</dbReference>
<dbReference type="GeneID" id="37013017"/>
<dbReference type="EMBL" id="KZ819321">
    <property type="protein sequence ID" value="PWN23594.1"/>
    <property type="molecule type" value="Genomic_DNA"/>
</dbReference>
<reference evidence="4 5" key="1">
    <citation type="journal article" date="2018" name="Mol. Biol. Evol.">
        <title>Broad Genomic Sampling Reveals a Smut Pathogenic Ancestry of the Fungal Clade Ustilaginomycotina.</title>
        <authorList>
            <person name="Kijpornyongpan T."/>
            <person name="Mondo S.J."/>
            <person name="Barry K."/>
            <person name="Sandor L."/>
            <person name="Lee J."/>
            <person name="Lipzen A."/>
            <person name="Pangilinan J."/>
            <person name="LaButti K."/>
            <person name="Hainaut M."/>
            <person name="Henrissat B."/>
            <person name="Grigoriev I.V."/>
            <person name="Spatafora J.W."/>
            <person name="Aime M.C."/>
        </authorList>
    </citation>
    <scope>NUCLEOTIDE SEQUENCE [LARGE SCALE GENOMIC DNA]</scope>
    <source>
        <strain evidence="4 5">MCA 4718</strain>
    </source>
</reference>
<dbReference type="Pfam" id="PF00326">
    <property type="entry name" value="Peptidase_S9"/>
    <property type="match status" value="1"/>
</dbReference>
<name>A0A316UF94_9BASI</name>
<evidence type="ECO:0000313" key="5">
    <source>
        <dbReference type="Proteomes" id="UP000245942"/>
    </source>
</evidence>
<sequence>MFRRPLATSEVHLGTRWHRQSHAPYPGGMREQPLGPDLCLLASKPTTRSAYSTLTPRWEAIDENDIHTECAQGSQRYAQRILHSVAVAYTDVDWQGPRETAGWASLQWQALAWTTLEVTGTDASLVAFSISGAPDFALVSAEQNPPPTSCIEWYRGDYYGYEAVQADATDSMDARPAASVPHLITVEPGRYYLLVKTLYEVRVMGDPHGVPRVKFTVDVELQKNRLEKDLMLIATGHRFLHPDIVDGRVAGSGIDQCALVSVAIRNPSSRAYKFSCVGVHAPGRRAEFIGLGKIEPFTTVKVDLRVWFDEHIQTSSTGLKMTLCFTATFAYPSAAYCCLDLTVPLNHISFSDDPEVDCSYKVTYLGPSGVEMAVIVPPLKPSASEASAESRLTIVVLHGAGVDVQGSSMRKALRRQKRSWVVLPTGITPWGLDWQQASFHSWRNVLFDQEWYRPLTDTRPSDRYFLIGHSNGGQGTWYGLTHLSDRFVGGVVAAGYMSLQEYVPFTWTEGRHSTDPILRAILDAALNDYRNDMHASNLVGMPLLVKYGVEDDNVPPWHSRAMVSLIDDWNAESAVKEKKWPRIVEVPHRPHWWDEVLREDDVQAAIDAAESDPASPRVPPSKFTLTCSDPSEMHGMFGWKILEVDVPGRVARLEVEYVEATEAVDASIRLRTTNIRRLEVDESSSSLRGLESCTVFIDQESVASRLRGVRTGTMTFYKERLWSLVEDEALSSLPRPRQISSITSLLTVPRFLLIVPASSLVQGNHRAREKAYESIARRWAADLLLYISADVRIVTDENFLYERSNASRAAAGSEQQRHFPPPIHRSNHETVLDFPYSIPMGFSSNDYWDDPHMIAMRTDDDYAEYHGGDSGSAYGYGYSYGFGLLDVRDQTERQIAKERRRAEEYEEQCKALKAEEAEEEKRQREEQKDVESRTWVFLGGPKENKAVASRSTSEGNQEVASTSAPTEGSLETESGGIDFIQHLSQEQWKIGERLFAEPGMALLYSLPHPNPPNRSLVLTGSSCPAGIERAGRLLPVRTGTALPEWIVLGPRADRFAAGARGVEAAG</sequence>
<accession>A0A316UF94</accession>
<feature type="compositionally biased region" description="Polar residues" evidence="2">
    <location>
        <begin position="949"/>
        <end position="972"/>
    </location>
</feature>
<evidence type="ECO:0000313" key="4">
    <source>
        <dbReference type="EMBL" id="PWN23594.1"/>
    </source>
</evidence>
<evidence type="ECO:0000256" key="2">
    <source>
        <dbReference type="SAM" id="MobiDB-lite"/>
    </source>
</evidence>
<feature type="domain" description="Peptidase S9 prolyl oligopeptidase catalytic" evidence="3">
    <location>
        <begin position="461"/>
        <end position="591"/>
    </location>
</feature>
<dbReference type="GO" id="GO:0008236">
    <property type="term" value="F:serine-type peptidase activity"/>
    <property type="evidence" value="ECO:0007669"/>
    <property type="project" value="InterPro"/>
</dbReference>
<gene>
    <name evidence="4" type="ORF">BCV69DRAFT_279525</name>
</gene>
<dbReference type="InterPro" id="IPR029058">
    <property type="entry name" value="AB_hydrolase_fold"/>
</dbReference>
<dbReference type="SUPFAM" id="SSF53474">
    <property type="entry name" value="alpha/beta-Hydrolases"/>
    <property type="match status" value="1"/>
</dbReference>
<dbReference type="Gene3D" id="3.40.50.1820">
    <property type="entry name" value="alpha/beta hydrolase"/>
    <property type="match status" value="1"/>
</dbReference>
<feature type="compositionally biased region" description="Basic and acidic residues" evidence="2">
    <location>
        <begin position="914"/>
        <end position="932"/>
    </location>
</feature>
<proteinExistence type="predicted"/>
<organism evidence="4 5">
    <name type="scientific">Pseudomicrostroma glucosiphilum</name>
    <dbReference type="NCBI Taxonomy" id="1684307"/>
    <lineage>
        <taxon>Eukaryota</taxon>
        <taxon>Fungi</taxon>
        <taxon>Dikarya</taxon>
        <taxon>Basidiomycota</taxon>
        <taxon>Ustilaginomycotina</taxon>
        <taxon>Exobasidiomycetes</taxon>
        <taxon>Microstromatales</taxon>
        <taxon>Microstromatales incertae sedis</taxon>
        <taxon>Pseudomicrostroma</taxon>
    </lineage>
</organism>
<keyword evidence="5" id="KW-1185">Reference proteome</keyword>
<dbReference type="InterPro" id="IPR050955">
    <property type="entry name" value="Plant_Biomass_Hydrol_Est"/>
</dbReference>
<dbReference type="Proteomes" id="UP000245942">
    <property type="component" value="Unassembled WGS sequence"/>
</dbReference>
<evidence type="ECO:0000256" key="1">
    <source>
        <dbReference type="ARBA" id="ARBA00022729"/>
    </source>
</evidence>
<evidence type="ECO:0000259" key="3">
    <source>
        <dbReference type="Pfam" id="PF00326"/>
    </source>
</evidence>
<dbReference type="OrthoDB" id="449091at2759"/>
<dbReference type="PANTHER" id="PTHR43037">
    <property type="entry name" value="UNNAMED PRODUCT-RELATED"/>
    <property type="match status" value="1"/>
</dbReference>
<keyword evidence="1" id="KW-0732">Signal</keyword>
<dbReference type="GO" id="GO:0006508">
    <property type="term" value="P:proteolysis"/>
    <property type="evidence" value="ECO:0007669"/>
    <property type="project" value="InterPro"/>
</dbReference>
<dbReference type="STRING" id="1684307.A0A316UF94"/>
<protein>
    <recommendedName>
        <fullName evidence="3">Peptidase S9 prolyl oligopeptidase catalytic domain-containing protein</fullName>
    </recommendedName>
</protein>
<dbReference type="InterPro" id="IPR001375">
    <property type="entry name" value="Peptidase_S9_cat"/>
</dbReference>